<comment type="catalytic activity">
    <reaction evidence="4 5">
        <text>L-methionyl-[protein] + [thioredoxin]-disulfide + H2O = L-methionyl-(R)-S-oxide-[protein] + [thioredoxin]-dithiol</text>
        <dbReference type="Rhea" id="RHEA:24164"/>
        <dbReference type="Rhea" id="RHEA-COMP:10698"/>
        <dbReference type="Rhea" id="RHEA-COMP:10700"/>
        <dbReference type="Rhea" id="RHEA-COMP:12313"/>
        <dbReference type="Rhea" id="RHEA-COMP:12314"/>
        <dbReference type="ChEBI" id="CHEBI:15377"/>
        <dbReference type="ChEBI" id="CHEBI:16044"/>
        <dbReference type="ChEBI" id="CHEBI:29950"/>
        <dbReference type="ChEBI" id="CHEBI:45764"/>
        <dbReference type="ChEBI" id="CHEBI:50058"/>
        <dbReference type="EC" id="1.8.4.12"/>
    </reaction>
</comment>
<reference evidence="8 9" key="1">
    <citation type="submission" date="2019-01" db="EMBL/GenBank/DDBJ databases">
        <authorList>
            <person name="Ferrante I. M."/>
        </authorList>
    </citation>
    <scope>NUCLEOTIDE SEQUENCE [LARGE SCALE GENOMIC DNA]</scope>
    <source>
        <strain evidence="8 9">B856</strain>
    </source>
</reference>
<evidence type="ECO:0000256" key="4">
    <source>
        <dbReference type="ARBA" id="ARBA00048488"/>
    </source>
</evidence>
<dbReference type="PANTHER" id="PTHR10173">
    <property type="entry name" value="METHIONINE SULFOXIDE REDUCTASE"/>
    <property type="match status" value="1"/>
</dbReference>
<dbReference type="Proteomes" id="UP000291116">
    <property type="component" value="Unassembled WGS sequence"/>
</dbReference>
<comment type="cofactor">
    <cofactor evidence="5">
        <name>Zn(2+)</name>
        <dbReference type="ChEBI" id="CHEBI:29105"/>
    </cofactor>
    <text evidence="5">Binds 1 zinc ion per subunit.</text>
</comment>
<proteinExistence type="inferred from homology"/>
<evidence type="ECO:0000256" key="2">
    <source>
        <dbReference type="ARBA" id="ARBA00012499"/>
    </source>
</evidence>
<dbReference type="InterPro" id="IPR028427">
    <property type="entry name" value="Met_Sox_Rdtase_MsrB"/>
</dbReference>
<dbReference type="EMBL" id="CAACVS010000636">
    <property type="protein sequence ID" value="VEU44267.1"/>
    <property type="molecule type" value="Genomic_DNA"/>
</dbReference>
<keyword evidence="3 5" id="KW-0560">Oxidoreductase</keyword>
<feature type="compositionally biased region" description="Basic and acidic residues" evidence="6">
    <location>
        <begin position="20"/>
        <end position="31"/>
    </location>
</feature>
<sequence length="342" mass="37404">MENTVKTFASRTTVPTAEKRQSYYSNCDHRSVRSHSKPSTSALQENIPAMKYSEFEKRPAQSELLGRSHATTLAVATIVVAFLSSVDAFQIYSARRVNQSVIGNVVHHRITSRLHSSAPPGTEPDQKTDFPITKSDEEWKEILTPDQYYILRKEGTETPGASVLNKISVEKNGQVDAGTFVCAGCENPLFVASSKYDSGTGWPSFFAPVTSSAIALNTDYKMIVPRTECVCSQCGGHLGHVFEDGPDPTGQRYCMNGAAMQFYRDSERPELAEQVTEMSAKDPFRLSPAQALPSALINIIIGGIFFNAFLSSGQSTPIDFLTLLPATYYGFLAAKSIAKIMG</sequence>
<dbReference type="Pfam" id="PF01641">
    <property type="entry name" value="SelR"/>
    <property type="match status" value="1"/>
</dbReference>
<feature type="domain" description="MsrB" evidence="7">
    <location>
        <begin position="136"/>
        <end position="265"/>
    </location>
</feature>
<evidence type="ECO:0000256" key="1">
    <source>
        <dbReference type="ARBA" id="ARBA00007174"/>
    </source>
</evidence>
<keyword evidence="5" id="KW-0479">Metal-binding</keyword>
<dbReference type="AlphaFoldDB" id="A0A448ZQE7"/>
<dbReference type="InterPro" id="IPR002579">
    <property type="entry name" value="Met_Sox_Rdtase_MsrB_dom"/>
</dbReference>
<gene>
    <name evidence="8" type="ORF">PSNMU_V1.4_AUG-EV-PASAV3_0113550</name>
</gene>
<dbReference type="GO" id="GO:0005737">
    <property type="term" value="C:cytoplasm"/>
    <property type="evidence" value="ECO:0007669"/>
    <property type="project" value="TreeGrafter"/>
</dbReference>
<dbReference type="NCBIfam" id="TIGR00357">
    <property type="entry name" value="peptide-methionine (R)-S-oxide reductase MsrB"/>
    <property type="match status" value="1"/>
</dbReference>
<name>A0A448ZQE7_9STRA</name>
<dbReference type="OrthoDB" id="44061at2759"/>
<evidence type="ECO:0000313" key="9">
    <source>
        <dbReference type="Proteomes" id="UP000291116"/>
    </source>
</evidence>
<keyword evidence="9" id="KW-1185">Reference proteome</keyword>
<evidence type="ECO:0000256" key="6">
    <source>
        <dbReference type="SAM" id="MobiDB-lite"/>
    </source>
</evidence>
<dbReference type="InterPro" id="IPR011057">
    <property type="entry name" value="Mss4-like_sf"/>
</dbReference>
<dbReference type="GO" id="GO:0006979">
    <property type="term" value="P:response to oxidative stress"/>
    <property type="evidence" value="ECO:0007669"/>
    <property type="project" value="InterPro"/>
</dbReference>
<dbReference type="GO" id="GO:0030091">
    <property type="term" value="P:protein repair"/>
    <property type="evidence" value="ECO:0007669"/>
    <property type="project" value="InterPro"/>
</dbReference>
<dbReference type="Gene3D" id="2.170.150.20">
    <property type="entry name" value="Peptide methionine sulfoxide reductase"/>
    <property type="match status" value="1"/>
</dbReference>
<evidence type="ECO:0000256" key="5">
    <source>
        <dbReference type="RuleBase" id="RU365044"/>
    </source>
</evidence>
<accession>A0A448ZQE7</accession>
<comment type="similarity">
    <text evidence="1 5">Belongs to the MsrB Met sulfoxide reductase family.</text>
</comment>
<evidence type="ECO:0000259" key="7">
    <source>
        <dbReference type="PROSITE" id="PS51790"/>
    </source>
</evidence>
<protein>
    <recommendedName>
        <fullName evidence="2 5">Peptide-methionine (R)-S-oxide reductase</fullName>
        <ecNumber evidence="2 5">1.8.4.12</ecNumber>
    </recommendedName>
</protein>
<dbReference type="SUPFAM" id="SSF51316">
    <property type="entry name" value="Mss4-like"/>
    <property type="match status" value="1"/>
</dbReference>
<dbReference type="GO" id="GO:0046872">
    <property type="term" value="F:metal ion binding"/>
    <property type="evidence" value="ECO:0007669"/>
    <property type="project" value="UniProtKB-KW"/>
</dbReference>
<dbReference type="PROSITE" id="PS51790">
    <property type="entry name" value="MSRB"/>
    <property type="match status" value="1"/>
</dbReference>
<feature type="region of interest" description="Disordered" evidence="6">
    <location>
        <begin position="20"/>
        <end position="45"/>
    </location>
</feature>
<evidence type="ECO:0000256" key="3">
    <source>
        <dbReference type="ARBA" id="ARBA00023002"/>
    </source>
</evidence>
<keyword evidence="5" id="KW-0862">Zinc</keyword>
<organism evidence="8 9">
    <name type="scientific">Pseudo-nitzschia multistriata</name>
    <dbReference type="NCBI Taxonomy" id="183589"/>
    <lineage>
        <taxon>Eukaryota</taxon>
        <taxon>Sar</taxon>
        <taxon>Stramenopiles</taxon>
        <taxon>Ochrophyta</taxon>
        <taxon>Bacillariophyta</taxon>
        <taxon>Bacillariophyceae</taxon>
        <taxon>Bacillariophycidae</taxon>
        <taxon>Bacillariales</taxon>
        <taxon>Bacillariaceae</taxon>
        <taxon>Pseudo-nitzschia</taxon>
    </lineage>
</organism>
<dbReference type="GO" id="GO:0033743">
    <property type="term" value="F:peptide-methionine (R)-S-oxide reductase activity"/>
    <property type="evidence" value="ECO:0007669"/>
    <property type="project" value="UniProtKB-EC"/>
</dbReference>
<dbReference type="PANTHER" id="PTHR10173:SF52">
    <property type="entry name" value="METHIONINE-R-SULFOXIDE REDUCTASE B1"/>
    <property type="match status" value="1"/>
</dbReference>
<dbReference type="EC" id="1.8.4.12" evidence="2 5"/>
<evidence type="ECO:0000313" key="8">
    <source>
        <dbReference type="EMBL" id="VEU44267.1"/>
    </source>
</evidence>